<organism evidence="1 2">
    <name type="scientific">Trichinella murrelli</name>
    <dbReference type="NCBI Taxonomy" id="144512"/>
    <lineage>
        <taxon>Eukaryota</taxon>
        <taxon>Metazoa</taxon>
        <taxon>Ecdysozoa</taxon>
        <taxon>Nematoda</taxon>
        <taxon>Enoplea</taxon>
        <taxon>Dorylaimia</taxon>
        <taxon>Trichinellida</taxon>
        <taxon>Trichinellidae</taxon>
        <taxon>Trichinella</taxon>
    </lineage>
</organism>
<dbReference type="Proteomes" id="UP000055048">
    <property type="component" value="Unassembled WGS sequence"/>
</dbReference>
<evidence type="ECO:0000313" key="2">
    <source>
        <dbReference type="Proteomes" id="UP000055048"/>
    </source>
</evidence>
<name>A0A0V0SRJ7_9BILA</name>
<accession>A0A0V0SRJ7</accession>
<sequence length="81" mass="9362">KYNLCIVSPLNTIFFLFHRGSERGVSVTLAWGCAELSYLGSSPDMNKNMLCLMLFAYDMLLRETESTFLELSFVKYGFRHH</sequence>
<proteinExistence type="predicted"/>
<dbReference type="AlphaFoldDB" id="A0A0V0SRJ7"/>
<dbReference type="EMBL" id="JYDJ01003494">
    <property type="protein sequence ID" value="KRX29259.1"/>
    <property type="molecule type" value="Genomic_DNA"/>
</dbReference>
<gene>
    <name evidence="1" type="ORF">T05_10751</name>
</gene>
<keyword evidence="2" id="KW-1185">Reference proteome</keyword>
<evidence type="ECO:0000313" key="1">
    <source>
        <dbReference type="EMBL" id="KRX29259.1"/>
    </source>
</evidence>
<comment type="caution">
    <text evidence="1">The sequence shown here is derived from an EMBL/GenBank/DDBJ whole genome shotgun (WGS) entry which is preliminary data.</text>
</comment>
<reference evidence="1 2" key="1">
    <citation type="submission" date="2015-01" db="EMBL/GenBank/DDBJ databases">
        <title>Evolution of Trichinella species and genotypes.</title>
        <authorList>
            <person name="Korhonen P.K."/>
            <person name="Edoardo P."/>
            <person name="Giuseppe L.R."/>
            <person name="Gasser R.B."/>
        </authorList>
    </citation>
    <scope>NUCLEOTIDE SEQUENCE [LARGE SCALE GENOMIC DNA]</scope>
    <source>
        <strain evidence="1">ISS417</strain>
    </source>
</reference>
<protein>
    <submittedName>
        <fullName evidence="1">Uncharacterized protein</fullName>
    </submittedName>
</protein>
<feature type="non-terminal residue" evidence="1">
    <location>
        <position position="1"/>
    </location>
</feature>